<evidence type="ECO:0000256" key="6">
    <source>
        <dbReference type="SAM" id="Phobius"/>
    </source>
</evidence>
<evidence type="ECO:0000256" key="5">
    <source>
        <dbReference type="ARBA" id="ARBA00023136"/>
    </source>
</evidence>
<evidence type="ECO:0000256" key="3">
    <source>
        <dbReference type="ARBA" id="ARBA00022692"/>
    </source>
</evidence>
<dbReference type="PANTHER" id="PTHR32322:SF2">
    <property type="entry name" value="EAMA DOMAIN-CONTAINING PROTEIN"/>
    <property type="match status" value="1"/>
</dbReference>
<keyword evidence="4 6" id="KW-1133">Transmembrane helix</keyword>
<gene>
    <name evidence="8" type="ORF">BC6307_02995</name>
</gene>
<reference evidence="8 9" key="1">
    <citation type="submission" date="2016-12" db="EMBL/GenBank/DDBJ databases">
        <title>The whole genome sequencing and assembly of Bacillus cohnii DSM 6307T strain.</title>
        <authorList>
            <person name="Lee Y.-J."/>
            <person name="Yi H."/>
            <person name="Bahn Y.-S."/>
            <person name="Kim J.F."/>
            <person name="Lee D.-W."/>
        </authorList>
    </citation>
    <scope>NUCLEOTIDE SEQUENCE [LARGE SCALE GENOMIC DNA]</scope>
    <source>
        <strain evidence="8 9">DSM 6307</strain>
    </source>
</reference>
<feature type="transmembrane region" description="Helical" evidence="6">
    <location>
        <begin position="122"/>
        <end position="139"/>
    </location>
</feature>
<accession>A0A223KLR4</accession>
<evidence type="ECO:0000256" key="1">
    <source>
        <dbReference type="ARBA" id="ARBA00004127"/>
    </source>
</evidence>
<dbReference type="GO" id="GO:0016020">
    <property type="term" value="C:membrane"/>
    <property type="evidence" value="ECO:0007669"/>
    <property type="project" value="UniProtKB-SubCell"/>
</dbReference>
<feature type="transmembrane region" description="Helical" evidence="6">
    <location>
        <begin position="67"/>
        <end position="85"/>
    </location>
</feature>
<proteinExistence type="inferred from homology"/>
<feature type="transmembrane region" description="Helical" evidence="6">
    <location>
        <begin position="91"/>
        <end position="113"/>
    </location>
</feature>
<feature type="transmembrane region" description="Helical" evidence="6">
    <location>
        <begin position="209"/>
        <end position="227"/>
    </location>
</feature>
<keyword evidence="5 6" id="KW-0472">Membrane</keyword>
<dbReference type="Gene3D" id="1.10.3730.20">
    <property type="match status" value="1"/>
</dbReference>
<feature type="transmembrane region" description="Helical" evidence="6">
    <location>
        <begin position="239"/>
        <end position="258"/>
    </location>
</feature>
<evidence type="ECO:0000313" key="9">
    <source>
        <dbReference type="Proteomes" id="UP000215224"/>
    </source>
</evidence>
<dbReference type="InterPro" id="IPR050638">
    <property type="entry name" value="AA-Vitamin_Transporters"/>
</dbReference>
<keyword evidence="9" id="KW-1185">Reference proteome</keyword>
<feature type="transmembrane region" description="Helical" evidence="6">
    <location>
        <begin position="145"/>
        <end position="166"/>
    </location>
</feature>
<keyword evidence="3 6" id="KW-0812">Transmembrane</keyword>
<dbReference type="PANTHER" id="PTHR32322">
    <property type="entry name" value="INNER MEMBRANE TRANSPORTER"/>
    <property type="match status" value="1"/>
</dbReference>
<protein>
    <submittedName>
        <fullName evidence="8">EamA family transporter</fullName>
    </submittedName>
</protein>
<feature type="transmembrane region" description="Helical" evidence="6">
    <location>
        <begin position="35"/>
        <end position="55"/>
    </location>
</feature>
<feature type="domain" description="EamA" evidence="7">
    <location>
        <begin position="148"/>
        <end position="282"/>
    </location>
</feature>
<evidence type="ECO:0000259" key="7">
    <source>
        <dbReference type="Pfam" id="PF00892"/>
    </source>
</evidence>
<sequence>MRGRVSILFVLVAAILWGTTGTAQALAPAGVHPISFGAMRLAIGGLTLFVFIWIQGNISFHNWPKKLLFLAVICMTLYQPFFFTAVSMTGIAVGTVIGIGSAPITAGLLEWIVQKKRPTKQWGIATSVAIIGCLLLFIQKDAVSLNMTGVVCAFAAGTSFAGYTLVSKQLIKSHSPNAVVAVVFTLSGMCLLPSLFLFDLTWFLEVNGFVSSLYIGVIATAFAYLLFAKGLMNVSGSTAVTLTLAEPMTAALLGVFLIGETLNWISWIGVFCIFIAIIIISMKPKKLKNDGDVPVTIRKVGG</sequence>
<dbReference type="Pfam" id="PF00892">
    <property type="entry name" value="EamA"/>
    <property type="match status" value="2"/>
</dbReference>
<dbReference type="SUPFAM" id="SSF103481">
    <property type="entry name" value="Multidrug resistance efflux transporter EmrE"/>
    <property type="match status" value="2"/>
</dbReference>
<feature type="domain" description="EamA" evidence="7">
    <location>
        <begin position="6"/>
        <end position="137"/>
    </location>
</feature>
<evidence type="ECO:0000313" key="8">
    <source>
        <dbReference type="EMBL" id="AST90307.1"/>
    </source>
</evidence>
<feature type="transmembrane region" description="Helical" evidence="6">
    <location>
        <begin position="178"/>
        <end position="197"/>
    </location>
</feature>
<dbReference type="AlphaFoldDB" id="A0A223KLR4"/>
<comment type="subcellular location">
    <subcellularLocation>
        <location evidence="1">Endomembrane system</location>
        <topology evidence="1">Multi-pass membrane protein</topology>
    </subcellularLocation>
</comment>
<dbReference type="EMBL" id="CP018866">
    <property type="protein sequence ID" value="AST90307.1"/>
    <property type="molecule type" value="Genomic_DNA"/>
</dbReference>
<feature type="transmembrane region" description="Helical" evidence="6">
    <location>
        <begin position="264"/>
        <end position="282"/>
    </location>
</feature>
<name>A0A223KLR4_9BACI</name>
<organism evidence="8 9">
    <name type="scientific">Sutcliffiella cohnii</name>
    <dbReference type="NCBI Taxonomy" id="33932"/>
    <lineage>
        <taxon>Bacteria</taxon>
        <taxon>Bacillati</taxon>
        <taxon>Bacillota</taxon>
        <taxon>Bacilli</taxon>
        <taxon>Bacillales</taxon>
        <taxon>Bacillaceae</taxon>
        <taxon>Sutcliffiella</taxon>
    </lineage>
</organism>
<evidence type="ECO:0000256" key="4">
    <source>
        <dbReference type="ARBA" id="ARBA00022989"/>
    </source>
</evidence>
<dbReference type="STRING" id="1314751.GCA_001591425_03893"/>
<dbReference type="RefSeq" id="WP_066419853.1">
    <property type="nucleotide sequence ID" value="NZ_CP018866.1"/>
</dbReference>
<dbReference type="InterPro" id="IPR037185">
    <property type="entry name" value="EmrE-like"/>
</dbReference>
<comment type="similarity">
    <text evidence="2">Belongs to the EamA transporter family.</text>
</comment>
<dbReference type="KEGG" id="bcoh:BC6307_02995"/>
<dbReference type="InterPro" id="IPR000620">
    <property type="entry name" value="EamA_dom"/>
</dbReference>
<evidence type="ECO:0000256" key="2">
    <source>
        <dbReference type="ARBA" id="ARBA00007362"/>
    </source>
</evidence>
<dbReference type="Proteomes" id="UP000215224">
    <property type="component" value="Chromosome"/>
</dbReference>